<dbReference type="GO" id="GO:0003735">
    <property type="term" value="F:structural constituent of ribosome"/>
    <property type="evidence" value="ECO:0007669"/>
    <property type="project" value="InterPro"/>
</dbReference>
<organism evidence="8 9">
    <name type="scientific">Cryptococcus depauperatus CBS 7841</name>
    <dbReference type="NCBI Taxonomy" id="1295531"/>
    <lineage>
        <taxon>Eukaryota</taxon>
        <taxon>Fungi</taxon>
        <taxon>Dikarya</taxon>
        <taxon>Basidiomycota</taxon>
        <taxon>Agaricomycotina</taxon>
        <taxon>Tremellomycetes</taxon>
        <taxon>Tremellales</taxon>
        <taxon>Cryptococcaceae</taxon>
        <taxon>Cryptococcus</taxon>
    </lineage>
</organism>
<dbReference type="RefSeq" id="XP_066066459.1">
    <property type="nucleotide sequence ID" value="XM_066210362.1"/>
</dbReference>
<evidence type="ECO:0000256" key="5">
    <source>
        <dbReference type="ARBA" id="ARBA00023128"/>
    </source>
</evidence>
<keyword evidence="5" id="KW-0496">Mitochondrion</keyword>
<evidence type="ECO:0000256" key="3">
    <source>
        <dbReference type="ARBA" id="ARBA00022946"/>
    </source>
</evidence>
<dbReference type="HAMAP" id="MF_00340">
    <property type="entry name" value="Ribosomal_bL32"/>
    <property type="match status" value="1"/>
</dbReference>
<keyword evidence="6" id="KW-0687">Ribonucleoprotein</keyword>
<evidence type="ECO:0000313" key="8">
    <source>
        <dbReference type="EMBL" id="WVN85759.1"/>
    </source>
</evidence>
<accession>A0A1E3IB74</accession>
<evidence type="ECO:0000256" key="7">
    <source>
        <dbReference type="ARBA" id="ARBA00039935"/>
    </source>
</evidence>
<dbReference type="InterPro" id="IPR051991">
    <property type="entry name" value="Mitoribosomal_protein_bL32"/>
</dbReference>
<dbReference type="PANTHER" id="PTHR21026">
    <property type="entry name" value="39S RIBOSOMAL PROTEIN L32, MITOCHONDRIAL"/>
    <property type="match status" value="1"/>
</dbReference>
<reference evidence="8" key="1">
    <citation type="submission" date="2016-06" db="EMBL/GenBank/DDBJ databases">
        <authorList>
            <person name="Cuomo C."/>
            <person name="Litvintseva A."/>
            <person name="Heitman J."/>
            <person name="Chen Y."/>
            <person name="Sun S."/>
            <person name="Springer D."/>
            <person name="Dromer F."/>
            <person name="Young S."/>
            <person name="Zeng Q."/>
            <person name="Chapman S."/>
            <person name="Gujja S."/>
            <person name="Saif S."/>
            <person name="Birren B."/>
        </authorList>
    </citation>
    <scope>NUCLEOTIDE SEQUENCE</scope>
    <source>
        <strain evidence="8">CBS 7841</strain>
    </source>
</reference>
<dbReference type="NCBIfam" id="TIGR01031">
    <property type="entry name" value="rpmF_bact"/>
    <property type="match status" value="1"/>
</dbReference>
<keyword evidence="9" id="KW-1185">Reference proteome</keyword>
<keyword evidence="4" id="KW-0689">Ribosomal protein</keyword>
<dbReference type="GeneID" id="91085124"/>
<gene>
    <name evidence="8" type="ORF">L203_100910</name>
</gene>
<proteinExistence type="inferred from homology"/>
<evidence type="ECO:0000256" key="4">
    <source>
        <dbReference type="ARBA" id="ARBA00022980"/>
    </source>
</evidence>
<dbReference type="InterPro" id="IPR002677">
    <property type="entry name" value="Ribosomal_bL32"/>
</dbReference>
<reference evidence="8" key="3">
    <citation type="submission" date="2024-01" db="EMBL/GenBank/DDBJ databases">
        <authorList>
            <person name="Coelho M.A."/>
            <person name="David-Palma M."/>
            <person name="Shea T."/>
            <person name="Sun S."/>
            <person name="Cuomo C.A."/>
            <person name="Heitman J."/>
        </authorList>
    </citation>
    <scope>NUCLEOTIDE SEQUENCE</scope>
    <source>
        <strain evidence="8">CBS 7841</strain>
    </source>
</reference>
<sequence>MNALTLTRRTISTPLHSLRSFLPALYPSWSCQPSSSSSSSLLFSLATPAPTNSSWSSVFPSFSLESLLELIPPIVWASVPKKKVSPSRKKMRSAHKGLKNKSNISLCPACGTVKLMHHLCPNCYSQISRRWKHEARSQLAASAVKT</sequence>
<evidence type="ECO:0000313" key="9">
    <source>
        <dbReference type="Proteomes" id="UP000094043"/>
    </source>
</evidence>
<keyword evidence="3" id="KW-0809">Transit peptide</keyword>
<dbReference type="KEGG" id="cdep:91085124"/>
<dbReference type="OrthoDB" id="2014905at2759"/>
<dbReference type="InterPro" id="IPR011332">
    <property type="entry name" value="Ribosomal_zn-bd"/>
</dbReference>
<reference evidence="8" key="2">
    <citation type="journal article" date="2022" name="Elife">
        <title>Obligate sexual reproduction of a homothallic fungus closely related to the Cryptococcus pathogenic species complex.</title>
        <authorList>
            <person name="Passer A.R."/>
            <person name="Clancey S.A."/>
            <person name="Shea T."/>
            <person name="David-Palma M."/>
            <person name="Averette A.F."/>
            <person name="Boekhout T."/>
            <person name="Porcel B.M."/>
            <person name="Nowrousian M."/>
            <person name="Cuomo C.A."/>
            <person name="Sun S."/>
            <person name="Heitman J."/>
            <person name="Coelho M.A."/>
        </authorList>
    </citation>
    <scope>NUCLEOTIDE SEQUENCE</scope>
    <source>
        <strain evidence="8">CBS 7841</strain>
    </source>
</reference>
<name>A0A1E3IB74_9TREE</name>
<evidence type="ECO:0000256" key="1">
    <source>
        <dbReference type="ARBA" id="ARBA00004173"/>
    </source>
</evidence>
<dbReference type="Proteomes" id="UP000094043">
    <property type="component" value="Chromosome 1"/>
</dbReference>
<dbReference type="Pfam" id="PF01783">
    <property type="entry name" value="Ribosomal_L32p"/>
    <property type="match status" value="1"/>
</dbReference>
<dbReference type="GO" id="GO:0005762">
    <property type="term" value="C:mitochondrial large ribosomal subunit"/>
    <property type="evidence" value="ECO:0007669"/>
    <property type="project" value="TreeGrafter"/>
</dbReference>
<dbReference type="GO" id="GO:0006412">
    <property type="term" value="P:translation"/>
    <property type="evidence" value="ECO:0007669"/>
    <property type="project" value="InterPro"/>
</dbReference>
<comment type="subcellular location">
    <subcellularLocation>
        <location evidence="1">Mitochondrion</location>
    </subcellularLocation>
</comment>
<dbReference type="SUPFAM" id="SSF57829">
    <property type="entry name" value="Zn-binding ribosomal proteins"/>
    <property type="match status" value="1"/>
</dbReference>
<dbReference type="VEuPathDB" id="FungiDB:L203_05108"/>
<dbReference type="EMBL" id="CP143784">
    <property type="protein sequence ID" value="WVN85759.1"/>
    <property type="molecule type" value="Genomic_DNA"/>
</dbReference>
<dbReference type="PANTHER" id="PTHR21026:SF2">
    <property type="entry name" value="LARGE RIBOSOMAL SUBUNIT PROTEIN BL32M"/>
    <property type="match status" value="1"/>
</dbReference>
<protein>
    <recommendedName>
        <fullName evidence="7">Large ribosomal subunit protein bL32m</fullName>
    </recommendedName>
</protein>
<comment type="similarity">
    <text evidence="2">Belongs to the bacterial ribosomal protein bL32 family.</text>
</comment>
<evidence type="ECO:0000256" key="6">
    <source>
        <dbReference type="ARBA" id="ARBA00023274"/>
    </source>
</evidence>
<evidence type="ECO:0000256" key="2">
    <source>
        <dbReference type="ARBA" id="ARBA00008560"/>
    </source>
</evidence>
<dbReference type="AlphaFoldDB" id="A0A1E3IB74"/>